<dbReference type="AlphaFoldDB" id="A0A0B5FH98"/>
<dbReference type="PANTHER" id="PTHR30373">
    <property type="entry name" value="UPF0603 PROTEIN YGCG"/>
    <property type="match status" value="1"/>
</dbReference>
<gene>
    <name evidence="3" type="ORF">GSUB_09675</name>
</gene>
<dbReference type="KEGG" id="gsb:GSUB_09675"/>
<proteinExistence type="predicted"/>
<dbReference type="HOGENOM" id="CLU_086382_0_1_7"/>
<feature type="transmembrane region" description="Helical" evidence="1">
    <location>
        <begin position="49"/>
        <end position="66"/>
    </location>
</feature>
<keyword evidence="4" id="KW-1185">Reference proteome</keyword>
<feature type="domain" description="TPM" evidence="2">
    <location>
        <begin position="108"/>
        <end position="188"/>
    </location>
</feature>
<name>A0A0B5FH98_9BACT</name>
<keyword evidence="1" id="KW-0472">Membrane</keyword>
<evidence type="ECO:0000313" key="4">
    <source>
        <dbReference type="Proteomes" id="UP000035036"/>
    </source>
</evidence>
<dbReference type="Proteomes" id="UP000035036">
    <property type="component" value="Chromosome"/>
</dbReference>
<evidence type="ECO:0000256" key="1">
    <source>
        <dbReference type="SAM" id="Phobius"/>
    </source>
</evidence>
<dbReference type="RefSeq" id="WP_040200522.1">
    <property type="nucleotide sequence ID" value="NZ_CP010311.1"/>
</dbReference>
<protein>
    <recommendedName>
        <fullName evidence="2">TPM domain-containing protein</fullName>
    </recommendedName>
</protein>
<organism evidence="3 4">
    <name type="scientific">Geoalkalibacter subterraneus</name>
    <dbReference type="NCBI Taxonomy" id="483547"/>
    <lineage>
        <taxon>Bacteria</taxon>
        <taxon>Pseudomonadati</taxon>
        <taxon>Thermodesulfobacteriota</taxon>
        <taxon>Desulfuromonadia</taxon>
        <taxon>Desulfuromonadales</taxon>
        <taxon>Geoalkalibacteraceae</taxon>
        <taxon>Geoalkalibacter</taxon>
    </lineage>
</organism>
<dbReference type="InterPro" id="IPR007621">
    <property type="entry name" value="TPM_dom"/>
</dbReference>
<dbReference type="STRING" id="483547.GSUB_09675"/>
<dbReference type="Pfam" id="PF04536">
    <property type="entry name" value="TPM_phosphatase"/>
    <property type="match status" value="1"/>
</dbReference>
<feature type="transmembrane region" description="Helical" evidence="1">
    <location>
        <begin position="72"/>
        <end position="90"/>
    </location>
</feature>
<evidence type="ECO:0000259" key="2">
    <source>
        <dbReference type="Pfam" id="PF04536"/>
    </source>
</evidence>
<dbReference type="Gene3D" id="3.10.310.50">
    <property type="match status" value="1"/>
</dbReference>
<sequence length="211" mass="23753">MPEPRAATFFSEEEKKRIETAVRKTEARTSGEVVPMVVDQSYDYPRAEILGGGMFALATATTLSWAFGGSSIWAFLPLFFIFYFLFKWLIRTTPALKRRLVNPAEIDEEVEEKAMISFLENGLHSTRDRTGILILISLFEHRVYVLADQGINEKVPAATWDEIVATITAGIKEGKTCDALCSAIERCAELLETNFPVRKDDTNELPNLIIE</sequence>
<reference evidence="3 4" key="1">
    <citation type="journal article" date="2015" name="Genome Announc.">
        <title>Genomes of Geoalkalibacter ferrihydriticus Z-0531T and Geoalkalibacter subterraneus Red1T, Two Haloalkaliphilic Metal-Reducing Deltaproteobacteria.</title>
        <authorList>
            <person name="Badalamenti J.P."/>
            <person name="Krajmalnik-Brown R."/>
            <person name="Torres C.I."/>
            <person name="Bond D.R."/>
        </authorList>
    </citation>
    <scope>NUCLEOTIDE SEQUENCE [LARGE SCALE GENOMIC DNA]</scope>
    <source>
        <strain evidence="3 4">Red1</strain>
    </source>
</reference>
<dbReference type="EMBL" id="CP010311">
    <property type="protein sequence ID" value="AJF06758.1"/>
    <property type="molecule type" value="Genomic_DNA"/>
</dbReference>
<keyword evidence="1" id="KW-1133">Transmembrane helix</keyword>
<evidence type="ECO:0000313" key="3">
    <source>
        <dbReference type="EMBL" id="AJF06758.1"/>
    </source>
</evidence>
<accession>A0A0B5FH98</accession>
<dbReference type="OrthoDB" id="5825388at2"/>
<dbReference type="PANTHER" id="PTHR30373:SF8">
    <property type="entry name" value="BLL7265 PROTEIN"/>
    <property type="match status" value="1"/>
</dbReference>
<keyword evidence="1" id="KW-0812">Transmembrane</keyword>